<evidence type="ECO:0000313" key="2">
    <source>
        <dbReference type="EMBL" id="QEC76888.1"/>
    </source>
</evidence>
<dbReference type="KEGG" id="mgk:FSB76_13385"/>
<evidence type="ECO:0000256" key="1">
    <source>
        <dbReference type="SAM" id="SignalP"/>
    </source>
</evidence>
<dbReference type="OrthoDB" id="796005at2"/>
<sequence length="132" mass="14986">MMALTKKIFFVLFFFQLSVAVAANADTILKHYNRWGSTADDISRLHHNLINIAQQQELSDDSPESGGSQNSHACVYVRFVHVRTNYSAILQPANQSLSGIVTSFIKQEPKQNIVREAFLPAYYSFLFRLSPF</sequence>
<name>A0A5B8W3K5_9SPHI</name>
<reference evidence="2 3" key="1">
    <citation type="journal article" date="2013" name="J. Microbiol.">
        <title>Mucilaginibacter ginsenosidivorax sp. nov., with ginsenoside converting activity isolated from sediment.</title>
        <authorList>
            <person name="Kim J.K."/>
            <person name="Choi T.E."/>
            <person name="Liu Q.M."/>
            <person name="Park H.Y."/>
            <person name="Yi T.H."/>
            <person name="Yoon M.H."/>
            <person name="Kim S.C."/>
            <person name="Im W.T."/>
        </authorList>
    </citation>
    <scope>NUCLEOTIDE SEQUENCE [LARGE SCALE GENOMIC DNA]</scope>
    <source>
        <strain evidence="2 3">KHI28</strain>
    </source>
</reference>
<dbReference type="RefSeq" id="WP_147054086.1">
    <property type="nucleotide sequence ID" value="NZ_CP042437.1"/>
</dbReference>
<feature type="chain" id="PRO_5022790467" evidence="1">
    <location>
        <begin position="23"/>
        <end position="132"/>
    </location>
</feature>
<evidence type="ECO:0000313" key="3">
    <source>
        <dbReference type="Proteomes" id="UP000321362"/>
    </source>
</evidence>
<accession>A0A5B8W3K5</accession>
<keyword evidence="3" id="KW-1185">Reference proteome</keyword>
<dbReference type="EMBL" id="CP042437">
    <property type="protein sequence ID" value="QEC76888.1"/>
    <property type="molecule type" value="Genomic_DNA"/>
</dbReference>
<protein>
    <submittedName>
        <fullName evidence="2">Uncharacterized protein</fullName>
    </submittedName>
</protein>
<dbReference type="Proteomes" id="UP000321362">
    <property type="component" value="Chromosome"/>
</dbReference>
<dbReference type="AlphaFoldDB" id="A0A5B8W3K5"/>
<keyword evidence="1" id="KW-0732">Signal</keyword>
<gene>
    <name evidence="2" type="ORF">FSB76_13385</name>
</gene>
<proteinExistence type="predicted"/>
<organism evidence="2 3">
    <name type="scientific">Mucilaginibacter ginsenosidivorax</name>
    <dbReference type="NCBI Taxonomy" id="862126"/>
    <lineage>
        <taxon>Bacteria</taxon>
        <taxon>Pseudomonadati</taxon>
        <taxon>Bacteroidota</taxon>
        <taxon>Sphingobacteriia</taxon>
        <taxon>Sphingobacteriales</taxon>
        <taxon>Sphingobacteriaceae</taxon>
        <taxon>Mucilaginibacter</taxon>
    </lineage>
</organism>
<feature type="signal peptide" evidence="1">
    <location>
        <begin position="1"/>
        <end position="22"/>
    </location>
</feature>